<dbReference type="Pfam" id="PF05193">
    <property type="entry name" value="Peptidase_M16_C"/>
    <property type="match status" value="1"/>
</dbReference>
<evidence type="ECO:0000256" key="9">
    <source>
        <dbReference type="ARBA" id="ARBA00022833"/>
    </source>
</evidence>
<dbReference type="OMA" id="NYLYYIR"/>
<evidence type="ECO:0000256" key="6">
    <source>
        <dbReference type="ARBA" id="ARBA00022670"/>
    </source>
</evidence>
<dbReference type="Gene3D" id="3.30.830.10">
    <property type="entry name" value="Metalloenzyme, LuxS/M16 peptidase-like"/>
    <property type="match status" value="4"/>
</dbReference>
<evidence type="ECO:0000256" key="1">
    <source>
        <dbReference type="ARBA" id="ARBA00001947"/>
    </source>
</evidence>
<dbReference type="AlphaFoldDB" id="R7U837"/>
<evidence type="ECO:0000313" key="15">
    <source>
        <dbReference type="Proteomes" id="UP000014760"/>
    </source>
</evidence>
<accession>R7U837</accession>
<dbReference type="FunFam" id="3.30.830.10:FF:000020">
    <property type="entry name" value="Mitochondrial presequence protease"/>
    <property type="match status" value="1"/>
</dbReference>
<evidence type="ECO:0000256" key="3">
    <source>
        <dbReference type="ARBA" id="ARBA00007575"/>
    </source>
</evidence>
<dbReference type="STRING" id="283909.R7U837"/>
<comment type="subunit">
    <text evidence="4">Monomer and homodimer; homodimerization is induced by binding of the substrate.</text>
</comment>
<dbReference type="FunCoup" id="R7U837">
    <property type="interactions" value="1697"/>
</dbReference>
<dbReference type="InterPro" id="IPR055130">
    <property type="entry name" value="PreP_C"/>
</dbReference>
<reference evidence="15" key="1">
    <citation type="submission" date="2012-12" db="EMBL/GenBank/DDBJ databases">
        <authorList>
            <person name="Hellsten U."/>
            <person name="Grimwood J."/>
            <person name="Chapman J.A."/>
            <person name="Shapiro H."/>
            <person name="Aerts A."/>
            <person name="Otillar R.P."/>
            <person name="Terry A.Y."/>
            <person name="Boore J.L."/>
            <person name="Simakov O."/>
            <person name="Marletaz F."/>
            <person name="Cho S.-J."/>
            <person name="Edsinger-Gonzales E."/>
            <person name="Havlak P."/>
            <person name="Kuo D.-H."/>
            <person name="Larsson T."/>
            <person name="Lv J."/>
            <person name="Arendt D."/>
            <person name="Savage R."/>
            <person name="Osoegawa K."/>
            <person name="de Jong P."/>
            <person name="Lindberg D.R."/>
            <person name="Seaver E.C."/>
            <person name="Weisblat D.A."/>
            <person name="Putnam N.H."/>
            <person name="Grigoriev I.V."/>
            <person name="Rokhsar D.S."/>
        </authorList>
    </citation>
    <scope>NUCLEOTIDE SEQUENCE</scope>
    <source>
        <strain evidence="15">I ESC-2004</strain>
    </source>
</reference>
<dbReference type="InterPro" id="IPR011765">
    <property type="entry name" value="Pept_M16_N"/>
</dbReference>
<dbReference type="PANTHER" id="PTHR43016">
    <property type="entry name" value="PRESEQUENCE PROTEASE"/>
    <property type="match status" value="1"/>
</dbReference>
<dbReference type="Proteomes" id="UP000014760">
    <property type="component" value="Unassembled WGS sequence"/>
</dbReference>
<keyword evidence="7" id="KW-0479">Metal-binding</keyword>
<evidence type="ECO:0000256" key="7">
    <source>
        <dbReference type="ARBA" id="ARBA00022723"/>
    </source>
</evidence>
<dbReference type="EnsemblMetazoa" id="CapteT179632">
    <property type="protein sequence ID" value="CapteP179632"/>
    <property type="gene ID" value="CapteG179632"/>
</dbReference>
<sequence length="1003" mass="112412">MCLTNTHDYITCNISISHRCVLNKNIRQSSSVAIDRANALQQGQQIHGYTVQRVCNVPELHLTAVKLQHDATGAEHLHVARDDSNNVFSVAFRTTPMDSTGVPHILEHTALCGSKKFPVRDPFFKMLTRSLSTFMNAFTASDWTMYPFSTQNHQDYKNLMSVYLDAAFFPLLNETDFRQEGWRLENEDLQDSQSPITFKGVVYNEMKGVFSVSQQLFAQKLQNLLLPSHTYSVVSGGDPIDIPNLSWQQLKDFHASHYHPSNSRFFTYGDLPLENHLQQISENALDQFSKIDPNTEVLSEKRWDSPRSYRIKCNPDPMAPDQNKQTTIAVSYLLNDVSDTFETYTLSILGSLLTDGEKSPFYQSLIEPNIGSDFSPVLGYQGSVKEASFTVGLQGINEADTDKVLNIIEETFDKVIQDGFEQDRINAILHSIELSQKHQTDKFGLHLGVNLATAWMHNGDPVDAIQMNKHIDHLKECLRTQPNFFQDKLKECFKDNQHKLTLIMTPDVQFEADRQKQEAAKLDSMVSSLSESQRQDIFQKGHELLEEQSAEPDLSCLPTVSVNDINKEAPIVPTTVHSTNGVPIQLCEQPTNGVTYFRAIASMKGLPAHLKPYSSLFCSVATKMGAGDRNFKELSQEIELKTGGLNIGNHIQEHHATQHSFEESLIFDSMSLDQNIGAMFGLWSDIFTRLTLTQERRLMTLVMMSAAEMASSIANSGHMYAMTHASSALSAPNALREEVGGLAQVHLMRTVAEMKDLKPIIKILQDIAAHVFTEGNLRCALNATPDTMPTALKHAEAFIAGLPSKSSSEFYHQSPGFQRNVARTHFQLPFQVNFAAQSVEIVPYAHDDFASLRVLASVMSNKYLHKEIREKGGAYGGRAHCTPGTFGFYSYRDPNSMKTFDVFNRAVDWACEGSFQQQDIDEAKLSVFSQVDMPVPPGNRGMRLFQFGIDDAAFQQHRQALFGVTKQQLISVAEKYLLKNAASSTLLGPQNNETKASDKWICK</sequence>
<evidence type="ECO:0000256" key="8">
    <source>
        <dbReference type="ARBA" id="ARBA00022801"/>
    </source>
</evidence>
<evidence type="ECO:0000256" key="2">
    <source>
        <dbReference type="ARBA" id="ARBA00004305"/>
    </source>
</evidence>
<reference evidence="14" key="3">
    <citation type="submission" date="2015-06" db="UniProtKB">
        <authorList>
            <consortium name="EnsemblMetazoa"/>
        </authorList>
    </citation>
    <scope>IDENTIFICATION</scope>
</reference>
<dbReference type="SUPFAM" id="SSF63411">
    <property type="entry name" value="LuxS/MPP-like metallohydrolase"/>
    <property type="match status" value="4"/>
</dbReference>
<dbReference type="GO" id="GO:0004222">
    <property type="term" value="F:metalloendopeptidase activity"/>
    <property type="evidence" value="ECO:0007669"/>
    <property type="project" value="TreeGrafter"/>
</dbReference>
<dbReference type="Pfam" id="PF08367">
    <property type="entry name" value="M16C_assoc"/>
    <property type="match status" value="1"/>
</dbReference>
<keyword evidence="8" id="KW-0378">Hydrolase</keyword>
<evidence type="ECO:0000256" key="10">
    <source>
        <dbReference type="ARBA" id="ARBA00023049"/>
    </source>
</evidence>
<dbReference type="MEROPS" id="M16.009"/>
<reference evidence="13 15" key="2">
    <citation type="journal article" date="2013" name="Nature">
        <title>Insights into bilaterian evolution from three spiralian genomes.</title>
        <authorList>
            <person name="Simakov O."/>
            <person name="Marletaz F."/>
            <person name="Cho S.J."/>
            <person name="Edsinger-Gonzales E."/>
            <person name="Havlak P."/>
            <person name="Hellsten U."/>
            <person name="Kuo D.H."/>
            <person name="Larsson T."/>
            <person name="Lv J."/>
            <person name="Arendt D."/>
            <person name="Savage R."/>
            <person name="Osoegawa K."/>
            <person name="de Jong P."/>
            <person name="Grimwood J."/>
            <person name="Chapman J.A."/>
            <person name="Shapiro H."/>
            <person name="Aerts A."/>
            <person name="Otillar R.P."/>
            <person name="Terry A.Y."/>
            <person name="Boore J.L."/>
            <person name="Grigoriev I.V."/>
            <person name="Lindberg D.R."/>
            <person name="Seaver E.C."/>
            <person name="Weisblat D.A."/>
            <person name="Putnam N.H."/>
            <person name="Rokhsar D.S."/>
        </authorList>
    </citation>
    <scope>NUCLEOTIDE SEQUENCE</scope>
    <source>
        <strain evidence="13 15">I ESC-2004</strain>
    </source>
</reference>
<keyword evidence="10" id="KW-0482">Metalloprotease</keyword>
<keyword evidence="6" id="KW-0645">Protease</keyword>
<protein>
    <recommendedName>
        <fullName evidence="5">Presequence protease, mitochondrial</fullName>
    </recommendedName>
</protein>
<feature type="domain" description="Peptidase M16C associated" evidence="12">
    <location>
        <begin position="504"/>
        <end position="751"/>
    </location>
</feature>
<keyword evidence="9" id="KW-0862">Zinc</keyword>
<dbReference type="SMART" id="SM01264">
    <property type="entry name" value="M16C_associated"/>
    <property type="match status" value="1"/>
</dbReference>
<comment type="subcellular location">
    <subcellularLocation>
        <location evidence="2">Mitochondrion matrix</location>
    </subcellularLocation>
</comment>
<dbReference type="FunFam" id="3.30.830.10:FF:000011">
    <property type="entry name" value="Presequence protease, mitochondrial"/>
    <property type="match status" value="1"/>
</dbReference>
<dbReference type="GO" id="GO:0005759">
    <property type="term" value="C:mitochondrial matrix"/>
    <property type="evidence" value="ECO:0007669"/>
    <property type="project" value="UniProtKB-SubCell"/>
</dbReference>
<dbReference type="InterPro" id="IPR013578">
    <property type="entry name" value="Peptidase_M16C_assoc"/>
</dbReference>
<keyword evidence="11" id="KW-0496">Mitochondrion</keyword>
<evidence type="ECO:0000313" key="13">
    <source>
        <dbReference type="EMBL" id="ELU02149.1"/>
    </source>
</evidence>
<evidence type="ECO:0000256" key="5">
    <source>
        <dbReference type="ARBA" id="ARBA00020167"/>
    </source>
</evidence>
<dbReference type="Pfam" id="PF22516">
    <property type="entry name" value="PreP_C"/>
    <property type="match status" value="1"/>
</dbReference>
<evidence type="ECO:0000313" key="14">
    <source>
        <dbReference type="EnsemblMetazoa" id="CapteP179632"/>
    </source>
</evidence>
<gene>
    <name evidence="13" type="ORF">CAPTEDRAFT_179632</name>
</gene>
<name>R7U837_CAPTE</name>
<dbReference type="EMBL" id="AMQN01008981">
    <property type="status" value="NOT_ANNOTATED_CDS"/>
    <property type="molecule type" value="Genomic_DNA"/>
</dbReference>
<dbReference type="PANTHER" id="PTHR43016:SF13">
    <property type="entry name" value="PRESEQUENCE PROTEASE, MITOCHONDRIAL"/>
    <property type="match status" value="1"/>
</dbReference>
<comment type="cofactor">
    <cofactor evidence="1">
        <name>Zn(2+)</name>
        <dbReference type="ChEBI" id="CHEBI:29105"/>
    </cofactor>
</comment>
<proteinExistence type="inferred from homology"/>
<dbReference type="OrthoDB" id="10250783at2759"/>
<organism evidence="13">
    <name type="scientific">Capitella teleta</name>
    <name type="common">Polychaete worm</name>
    <dbReference type="NCBI Taxonomy" id="283909"/>
    <lineage>
        <taxon>Eukaryota</taxon>
        <taxon>Metazoa</taxon>
        <taxon>Spiralia</taxon>
        <taxon>Lophotrochozoa</taxon>
        <taxon>Annelida</taxon>
        <taxon>Polychaeta</taxon>
        <taxon>Sedentaria</taxon>
        <taxon>Scolecida</taxon>
        <taxon>Capitellidae</taxon>
        <taxon>Capitella</taxon>
    </lineage>
</organism>
<keyword evidence="15" id="KW-1185">Reference proteome</keyword>
<evidence type="ECO:0000256" key="11">
    <source>
        <dbReference type="ARBA" id="ARBA00023128"/>
    </source>
</evidence>
<comment type="similarity">
    <text evidence="3">Belongs to the peptidase M16 family. PreP subfamily.</text>
</comment>
<dbReference type="Pfam" id="PF00675">
    <property type="entry name" value="Peptidase_M16"/>
    <property type="match status" value="1"/>
</dbReference>
<dbReference type="InterPro" id="IPR007863">
    <property type="entry name" value="Peptidase_M16_C"/>
</dbReference>
<dbReference type="GO" id="GO:0016485">
    <property type="term" value="P:protein processing"/>
    <property type="evidence" value="ECO:0007669"/>
    <property type="project" value="TreeGrafter"/>
</dbReference>
<dbReference type="InterPro" id="IPR011249">
    <property type="entry name" value="Metalloenz_LuxS/M16"/>
</dbReference>
<dbReference type="HOGENOM" id="CLU_009165_0_0_1"/>
<dbReference type="EMBL" id="KB304303">
    <property type="protein sequence ID" value="ELU02149.1"/>
    <property type="molecule type" value="Genomic_DNA"/>
</dbReference>
<evidence type="ECO:0000256" key="4">
    <source>
        <dbReference type="ARBA" id="ARBA00011853"/>
    </source>
</evidence>
<dbReference type="FunFam" id="3.30.830.10:FF:000009">
    <property type="entry name" value="Presequence protease, mitochondrial"/>
    <property type="match status" value="1"/>
</dbReference>
<evidence type="ECO:0000259" key="12">
    <source>
        <dbReference type="SMART" id="SM01264"/>
    </source>
</evidence>
<dbReference type="GO" id="GO:0046872">
    <property type="term" value="F:metal ion binding"/>
    <property type="evidence" value="ECO:0007669"/>
    <property type="project" value="UniProtKB-KW"/>
</dbReference>